<evidence type="ECO:0000313" key="2">
    <source>
        <dbReference type="Proteomes" id="UP000605992"/>
    </source>
</evidence>
<name>A0A8J3V1Z7_9ACTN</name>
<dbReference type="Proteomes" id="UP000605992">
    <property type="component" value="Unassembled WGS sequence"/>
</dbReference>
<dbReference type="SUPFAM" id="SSF47789">
    <property type="entry name" value="C-terminal domain of RNA polymerase alpha subunit"/>
    <property type="match status" value="1"/>
</dbReference>
<proteinExistence type="predicted"/>
<comment type="caution">
    <text evidence="1">The sequence shown here is derived from an EMBL/GenBank/DDBJ whole genome shotgun (WGS) entry which is preliminary data.</text>
</comment>
<evidence type="ECO:0000313" key="1">
    <source>
        <dbReference type="EMBL" id="GII52559.1"/>
    </source>
</evidence>
<gene>
    <name evidence="1" type="ORF">Pth03_09480</name>
</gene>
<dbReference type="RefSeq" id="WP_203942845.1">
    <property type="nucleotide sequence ID" value="NZ_BOOR01000006.1"/>
</dbReference>
<protein>
    <recommendedName>
        <fullName evidence="3">DNA-binding protein</fullName>
    </recommendedName>
</protein>
<dbReference type="Gene3D" id="1.10.150.20">
    <property type="entry name" value="5' to 3' exonuclease, C-terminal subdomain"/>
    <property type="match status" value="1"/>
</dbReference>
<sequence length="216" mass="23195">MDTDLPKLSAPARRALAGAGLSRLEQLSEVTEAEVLALHGMGPNAMGVLRGALEERGLAFRAAPGGRPAPASGAQHRLTGRIGVALPPREAFVLFTPRGEESWVDGWRPRFAVDTDDDSAPGTVFETDAHGELTTWVVLDRERGRRVSYARVTPGSRAGIVTVRLDDAPDGHSTVEVTYEMTALAPEGDRVLREFAAGYPAFLKSWEEAIAARPRG</sequence>
<organism evidence="1 2">
    <name type="scientific">Planotetraspora thailandica</name>
    <dbReference type="NCBI Taxonomy" id="487172"/>
    <lineage>
        <taxon>Bacteria</taxon>
        <taxon>Bacillati</taxon>
        <taxon>Actinomycetota</taxon>
        <taxon>Actinomycetes</taxon>
        <taxon>Streptosporangiales</taxon>
        <taxon>Streptosporangiaceae</taxon>
        <taxon>Planotetraspora</taxon>
    </lineage>
</organism>
<evidence type="ECO:0008006" key="3">
    <source>
        <dbReference type="Google" id="ProtNLM"/>
    </source>
</evidence>
<dbReference type="SUPFAM" id="SSF55961">
    <property type="entry name" value="Bet v1-like"/>
    <property type="match status" value="1"/>
</dbReference>
<dbReference type="Gene3D" id="3.30.530.20">
    <property type="match status" value="1"/>
</dbReference>
<dbReference type="InterPro" id="IPR023393">
    <property type="entry name" value="START-like_dom_sf"/>
</dbReference>
<keyword evidence="2" id="KW-1185">Reference proteome</keyword>
<accession>A0A8J3V1Z7</accession>
<dbReference type="AlphaFoldDB" id="A0A8J3V1Z7"/>
<dbReference type="EMBL" id="BOOR01000006">
    <property type="protein sequence ID" value="GII52559.1"/>
    <property type="molecule type" value="Genomic_DNA"/>
</dbReference>
<reference evidence="1" key="1">
    <citation type="submission" date="2021-01" db="EMBL/GenBank/DDBJ databases">
        <title>Whole genome shotgun sequence of Planotetraspora thailandica NBRC 104271.</title>
        <authorList>
            <person name="Komaki H."/>
            <person name="Tamura T."/>
        </authorList>
    </citation>
    <scope>NUCLEOTIDE SEQUENCE</scope>
    <source>
        <strain evidence="1">NBRC 104271</strain>
    </source>
</reference>